<gene>
    <name evidence="8" type="ORF">CCMP2556_LOCUS3264</name>
</gene>
<comment type="caution">
    <text evidence="8">The sequence shown here is derived from an EMBL/GenBank/DDBJ whole genome shotgun (WGS) entry which is preliminary data.</text>
</comment>
<protein>
    <recommendedName>
        <fullName evidence="4">Casein kinase I</fullName>
        <ecNumber evidence="1">2.7.11.1</ecNumber>
    </recommendedName>
</protein>
<evidence type="ECO:0000256" key="5">
    <source>
        <dbReference type="PROSITE-ProRule" id="PRU10141"/>
    </source>
</evidence>
<keyword evidence="6" id="KW-0723">Serine/threonine-protein kinase</keyword>
<accession>A0ABP0HTH3</accession>
<keyword evidence="6" id="KW-0808">Transferase</keyword>
<keyword evidence="9" id="KW-1185">Reference proteome</keyword>
<dbReference type="Pfam" id="PF00069">
    <property type="entry name" value="Pkinase"/>
    <property type="match status" value="1"/>
</dbReference>
<proteinExistence type="inferred from homology"/>
<dbReference type="PANTHER" id="PTHR11909">
    <property type="entry name" value="CASEIN KINASE-RELATED"/>
    <property type="match status" value="1"/>
</dbReference>
<dbReference type="PROSITE" id="PS00107">
    <property type="entry name" value="PROTEIN_KINASE_ATP"/>
    <property type="match status" value="1"/>
</dbReference>
<sequence length="339" mass="38986">MGQEGRTIGGRFLLTKMLGAGSFGQIYIAKDTKNCDREVALKLEVKDTKHPQLIYEAKLLKLLQGSPGVAEVYYFGVETDYAVMAMELMGPSLEDVFNLCRRKLSLKSTLMLADQLLLRIEYFHSRHYIHRDIKPDNFLIGRGQRSNIVYIIDFGLAKKYRNPDTLVHGPYRENKNLTGTARYASLNAHLGLEQSRRDDLEAIGFVLVYFLKGSLPWQGIKADGKVDKYTAIMEKKLSMTFAELCQGMPEEFAAYLTYTRNLEFDEEPDYRYLRWLFQSLFQREGFQNDGCFDWNVVKHRPDVQVSELREARLRREVVGSQRTDRAPADVVLSVRSGSH</sequence>
<keyword evidence="6" id="KW-0418">Kinase</keyword>
<evidence type="ECO:0000256" key="1">
    <source>
        <dbReference type="ARBA" id="ARBA00012513"/>
    </source>
</evidence>
<feature type="domain" description="Protein kinase" evidence="7">
    <location>
        <begin position="12"/>
        <end position="281"/>
    </location>
</feature>
<evidence type="ECO:0000256" key="2">
    <source>
        <dbReference type="ARBA" id="ARBA00022741"/>
    </source>
</evidence>
<dbReference type="Gene3D" id="1.10.510.10">
    <property type="entry name" value="Transferase(Phosphotransferase) domain 1"/>
    <property type="match status" value="1"/>
</dbReference>
<dbReference type="InterPro" id="IPR050235">
    <property type="entry name" value="CK1_Ser-Thr_kinase"/>
</dbReference>
<feature type="binding site" evidence="5">
    <location>
        <position position="42"/>
    </location>
    <ligand>
        <name>ATP</name>
        <dbReference type="ChEBI" id="CHEBI:30616"/>
    </ligand>
</feature>
<evidence type="ECO:0000313" key="9">
    <source>
        <dbReference type="Proteomes" id="UP001642484"/>
    </source>
</evidence>
<dbReference type="PROSITE" id="PS00108">
    <property type="entry name" value="PROTEIN_KINASE_ST"/>
    <property type="match status" value="1"/>
</dbReference>
<evidence type="ECO:0000259" key="7">
    <source>
        <dbReference type="PROSITE" id="PS50011"/>
    </source>
</evidence>
<dbReference type="CDD" id="cd14016">
    <property type="entry name" value="STKc_CK1"/>
    <property type="match status" value="1"/>
</dbReference>
<comment type="similarity">
    <text evidence="6">Belongs to the protein kinase superfamily.</text>
</comment>
<dbReference type="Proteomes" id="UP001642484">
    <property type="component" value="Unassembled WGS sequence"/>
</dbReference>
<dbReference type="EMBL" id="CAXAMN010001259">
    <property type="protein sequence ID" value="CAK8993496.1"/>
    <property type="molecule type" value="Genomic_DNA"/>
</dbReference>
<evidence type="ECO:0000256" key="3">
    <source>
        <dbReference type="ARBA" id="ARBA00022840"/>
    </source>
</evidence>
<name>A0ABP0HTH3_9DINO</name>
<evidence type="ECO:0000256" key="4">
    <source>
        <dbReference type="ARBA" id="ARBA00023860"/>
    </source>
</evidence>
<dbReference type="InterPro" id="IPR008271">
    <property type="entry name" value="Ser/Thr_kinase_AS"/>
</dbReference>
<dbReference type="SMART" id="SM00220">
    <property type="entry name" value="S_TKc"/>
    <property type="match status" value="1"/>
</dbReference>
<dbReference type="InterPro" id="IPR017441">
    <property type="entry name" value="Protein_kinase_ATP_BS"/>
</dbReference>
<dbReference type="SUPFAM" id="SSF56112">
    <property type="entry name" value="Protein kinase-like (PK-like)"/>
    <property type="match status" value="1"/>
</dbReference>
<keyword evidence="3 5" id="KW-0067">ATP-binding</keyword>
<dbReference type="EC" id="2.7.11.1" evidence="1"/>
<evidence type="ECO:0000313" key="8">
    <source>
        <dbReference type="EMBL" id="CAK8993496.1"/>
    </source>
</evidence>
<evidence type="ECO:0000256" key="6">
    <source>
        <dbReference type="RuleBase" id="RU000304"/>
    </source>
</evidence>
<keyword evidence="2 5" id="KW-0547">Nucleotide-binding</keyword>
<dbReference type="InterPro" id="IPR011009">
    <property type="entry name" value="Kinase-like_dom_sf"/>
</dbReference>
<reference evidence="8 9" key="1">
    <citation type="submission" date="2024-02" db="EMBL/GenBank/DDBJ databases">
        <authorList>
            <person name="Chen Y."/>
            <person name="Shah S."/>
            <person name="Dougan E. K."/>
            <person name="Thang M."/>
            <person name="Chan C."/>
        </authorList>
    </citation>
    <scope>NUCLEOTIDE SEQUENCE [LARGE SCALE GENOMIC DNA]</scope>
</reference>
<organism evidence="8 9">
    <name type="scientific">Durusdinium trenchii</name>
    <dbReference type="NCBI Taxonomy" id="1381693"/>
    <lineage>
        <taxon>Eukaryota</taxon>
        <taxon>Sar</taxon>
        <taxon>Alveolata</taxon>
        <taxon>Dinophyceae</taxon>
        <taxon>Suessiales</taxon>
        <taxon>Symbiodiniaceae</taxon>
        <taxon>Durusdinium</taxon>
    </lineage>
</organism>
<dbReference type="InterPro" id="IPR000719">
    <property type="entry name" value="Prot_kinase_dom"/>
</dbReference>
<dbReference type="PROSITE" id="PS50011">
    <property type="entry name" value="PROTEIN_KINASE_DOM"/>
    <property type="match status" value="1"/>
</dbReference>